<sequence length="61" mass="6864">MHAGGYVESKLEDSKKYGELAELSYVMLQELVRLQRSGLYKPSTAVKRCLEKADRLVNGGF</sequence>
<protein>
    <submittedName>
        <fullName evidence="1">Uncharacterized protein</fullName>
    </submittedName>
</protein>
<name>A0AB39CEW6_9VIRU</name>
<organism evidence="1">
    <name type="scientific">Pseudomonas phage HRDY3</name>
    <dbReference type="NCBI Taxonomy" id="3236930"/>
    <lineage>
        <taxon>Viruses</taxon>
    </lineage>
</organism>
<dbReference type="EMBL" id="PQ015379">
    <property type="protein sequence ID" value="XDJ15393.1"/>
    <property type="molecule type" value="Genomic_DNA"/>
</dbReference>
<accession>A0AB39CEW6</accession>
<evidence type="ECO:0000313" key="1">
    <source>
        <dbReference type="EMBL" id="XDJ15393.1"/>
    </source>
</evidence>
<proteinExistence type="predicted"/>
<reference evidence="1" key="1">
    <citation type="submission" date="2024-07" db="EMBL/GenBank/DDBJ databases">
        <authorList>
            <person name="Bringhurst R.M."/>
            <person name="Homer T.E."/>
        </authorList>
    </citation>
    <scope>NUCLEOTIDE SEQUENCE</scope>
</reference>